<name>A0A316VS37_9BASI</name>
<dbReference type="AlphaFoldDB" id="A0A316VS37"/>
<dbReference type="EMBL" id="KZ819417">
    <property type="protein sequence ID" value="PWN40459.1"/>
    <property type="molecule type" value="Genomic_DNA"/>
</dbReference>
<reference evidence="1 2" key="1">
    <citation type="journal article" date="2018" name="Mol. Biol. Evol.">
        <title>Broad Genomic Sampling Reveals a Smut Pathogenic Ancestry of the Fungal Clade Ustilaginomycotina.</title>
        <authorList>
            <person name="Kijpornyongpan T."/>
            <person name="Mondo S.J."/>
            <person name="Barry K."/>
            <person name="Sandor L."/>
            <person name="Lee J."/>
            <person name="Lipzen A."/>
            <person name="Pangilinan J."/>
            <person name="LaButti K."/>
            <person name="Hainaut M."/>
            <person name="Henrissat B."/>
            <person name="Grigoriev I.V."/>
            <person name="Spatafora J.W."/>
            <person name="Aime M.C."/>
        </authorList>
    </citation>
    <scope>NUCLEOTIDE SEQUENCE [LARGE SCALE GENOMIC DNA]</scope>
    <source>
        <strain evidence="1 2">MCA 4658</strain>
    </source>
</reference>
<gene>
    <name evidence="1" type="ORF">IE81DRAFT_331637</name>
</gene>
<dbReference type="InParanoid" id="A0A316VS37"/>
<organism evidence="1 2">
    <name type="scientific">Ceraceosorus guamensis</name>
    <dbReference type="NCBI Taxonomy" id="1522189"/>
    <lineage>
        <taxon>Eukaryota</taxon>
        <taxon>Fungi</taxon>
        <taxon>Dikarya</taxon>
        <taxon>Basidiomycota</taxon>
        <taxon>Ustilaginomycotina</taxon>
        <taxon>Exobasidiomycetes</taxon>
        <taxon>Ceraceosorales</taxon>
        <taxon>Ceraceosoraceae</taxon>
        <taxon>Ceraceosorus</taxon>
    </lineage>
</organism>
<evidence type="ECO:0000313" key="2">
    <source>
        <dbReference type="Proteomes" id="UP000245783"/>
    </source>
</evidence>
<dbReference type="Proteomes" id="UP000245783">
    <property type="component" value="Unassembled WGS sequence"/>
</dbReference>
<dbReference type="GeneID" id="37037136"/>
<dbReference type="RefSeq" id="XP_025367619.1">
    <property type="nucleotide sequence ID" value="XM_025515266.1"/>
</dbReference>
<keyword evidence="2" id="KW-1185">Reference proteome</keyword>
<accession>A0A316VS37</accession>
<protein>
    <submittedName>
        <fullName evidence="1">Uncharacterized protein</fullName>
    </submittedName>
</protein>
<sequence length="356" mass="40888">MPKIIRAEDRANIRRRNVFDPGNFFHQMKRAGSMTKPLERNMTFEQAVNHCAYEMLKVNDSSSSVLTPFSTQIRLANTKLKFESFVNNKFCDILEIDKKLQASASTRMFASLAHSRGVPEDPLDYEDVPLLIERILVYLTFRTNMTRGHGPDEPDNPSLAHITSKTLVVWRNNLQLVVLQHIQQKQTVDDVSKTLTRVFQHLADSQSGLIWKLNNHVAWLRTNFQLVSHKKAITARYGLNEADLLLGEFVSRMYKAAGTVEQNIQLMAATAICTLSGLRICSLCAGNHPERGCYLQTSHFFFEAYRPGKYAMTVRITQLKGYHLRDKSKILPWFEPMQLPRNVHLPWRCRALKQQA</sequence>
<evidence type="ECO:0000313" key="1">
    <source>
        <dbReference type="EMBL" id="PWN40459.1"/>
    </source>
</evidence>
<proteinExistence type="predicted"/>